<comment type="subunit">
    <text evidence="8">Tetramer of two alpha and two beta subunits.</text>
</comment>
<sequence length="332" mass="37280">MTFSQIILTLQNYWHEQGCLLVQPYDMPAGAGTYHQATFLRSLGSKPWRAAYVAPSRRPTDGRYGENPNRLGAYYQFQVILKPSPDNIQELYLKSLEKLGLDLKSHDIRFVEDNWESPTLGAWGLGWEVWLDGMEVTQFTYFQQVGGITCELISGEITYGLERLAMYLQNKDDVYDIVWDDKAGLVSYGDVHKRGEFEFSKYNFELADTAMLFSQFENCFGECKSILKHGLALPAYDYCMLAAHTFNVLDARGAISVTQRQDYILKIRDLAKNCALCYADPQKYVAELDAATCSDKKSGKDGGAVDANSTGANLKNAHGKKNAADKADKSEK</sequence>
<keyword evidence="3 8" id="KW-0547">Nucleotide-binding</keyword>
<keyword evidence="6 8" id="KW-0030">Aminoacyl-tRNA synthetase</keyword>
<dbReference type="InterPro" id="IPR002310">
    <property type="entry name" value="Gly-tRNA_ligase_asu"/>
</dbReference>
<evidence type="ECO:0000256" key="2">
    <source>
        <dbReference type="ARBA" id="ARBA00022598"/>
    </source>
</evidence>
<dbReference type="PANTHER" id="PTHR30075">
    <property type="entry name" value="GLYCYL-TRNA SYNTHETASE"/>
    <property type="match status" value="1"/>
</dbReference>
<dbReference type="FunFam" id="3.30.930.10:FF:000006">
    <property type="entry name" value="Glycine--tRNA ligase alpha subunit"/>
    <property type="match status" value="1"/>
</dbReference>
<dbReference type="NCBIfam" id="TIGR00388">
    <property type="entry name" value="glyQ"/>
    <property type="match status" value="1"/>
</dbReference>
<organism evidence="10 11">
    <name type="scientific">Campylobacter gracilis RM3268</name>
    <dbReference type="NCBI Taxonomy" id="553220"/>
    <lineage>
        <taxon>Bacteria</taxon>
        <taxon>Pseudomonadati</taxon>
        <taxon>Campylobacterota</taxon>
        <taxon>Epsilonproteobacteria</taxon>
        <taxon>Campylobacterales</taxon>
        <taxon>Campylobacteraceae</taxon>
        <taxon>Campylobacter</taxon>
    </lineage>
</organism>
<evidence type="ECO:0000256" key="4">
    <source>
        <dbReference type="ARBA" id="ARBA00022840"/>
    </source>
</evidence>
<proteinExistence type="inferred from homology"/>
<dbReference type="GO" id="GO:0004820">
    <property type="term" value="F:glycine-tRNA ligase activity"/>
    <property type="evidence" value="ECO:0007669"/>
    <property type="project" value="UniProtKB-UniRule"/>
</dbReference>
<dbReference type="PRINTS" id="PR01044">
    <property type="entry name" value="TRNASYNTHGA"/>
</dbReference>
<keyword evidence="2 8" id="KW-0436">Ligase</keyword>
<keyword evidence="8" id="KW-0963">Cytoplasm</keyword>
<dbReference type="Proteomes" id="UP000005709">
    <property type="component" value="Unassembled WGS sequence"/>
</dbReference>
<evidence type="ECO:0000313" key="11">
    <source>
        <dbReference type="Proteomes" id="UP000005709"/>
    </source>
</evidence>
<comment type="catalytic activity">
    <reaction evidence="7 8">
        <text>tRNA(Gly) + glycine + ATP = glycyl-tRNA(Gly) + AMP + diphosphate</text>
        <dbReference type="Rhea" id="RHEA:16013"/>
        <dbReference type="Rhea" id="RHEA-COMP:9664"/>
        <dbReference type="Rhea" id="RHEA-COMP:9683"/>
        <dbReference type="ChEBI" id="CHEBI:30616"/>
        <dbReference type="ChEBI" id="CHEBI:33019"/>
        <dbReference type="ChEBI" id="CHEBI:57305"/>
        <dbReference type="ChEBI" id="CHEBI:78442"/>
        <dbReference type="ChEBI" id="CHEBI:78522"/>
        <dbReference type="ChEBI" id="CHEBI:456215"/>
        <dbReference type="EC" id="6.1.1.14"/>
    </reaction>
</comment>
<dbReference type="STRING" id="824.CGRAC_1722"/>
<evidence type="ECO:0000313" key="10">
    <source>
        <dbReference type="EMBL" id="EEV16493.1"/>
    </source>
</evidence>
<comment type="similarity">
    <text evidence="1 8">Belongs to the class-II aminoacyl-tRNA synthetase family.</text>
</comment>
<name>C8PL78_9BACT</name>
<dbReference type="SUPFAM" id="SSF55681">
    <property type="entry name" value="Class II aaRS and biotin synthetases"/>
    <property type="match status" value="1"/>
</dbReference>
<dbReference type="PANTHER" id="PTHR30075:SF2">
    <property type="entry name" value="GLYCINE--TRNA LIGASE, CHLOROPLASTIC_MITOCHONDRIAL 2"/>
    <property type="match status" value="1"/>
</dbReference>
<dbReference type="EC" id="6.1.1.14" evidence="8"/>
<dbReference type="GO" id="GO:0006426">
    <property type="term" value="P:glycyl-tRNA aminoacylation"/>
    <property type="evidence" value="ECO:0007669"/>
    <property type="project" value="UniProtKB-UniRule"/>
</dbReference>
<dbReference type="OrthoDB" id="9802183at2"/>
<keyword evidence="11" id="KW-1185">Reference proteome</keyword>
<dbReference type="HAMAP" id="MF_00254">
    <property type="entry name" value="Gly_tRNA_synth_alpha"/>
    <property type="match status" value="1"/>
</dbReference>
<evidence type="ECO:0000256" key="7">
    <source>
        <dbReference type="ARBA" id="ARBA00047937"/>
    </source>
</evidence>
<dbReference type="NCBIfam" id="NF006827">
    <property type="entry name" value="PRK09348.1"/>
    <property type="match status" value="1"/>
</dbReference>
<dbReference type="GO" id="GO:0005829">
    <property type="term" value="C:cytosol"/>
    <property type="evidence" value="ECO:0007669"/>
    <property type="project" value="TreeGrafter"/>
</dbReference>
<dbReference type="AlphaFoldDB" id="C8PL78"/>
<keyword evidence="4 8" id="KW-0067">ATP-binding</keyword>
<evidence type="ECO:0000256" key="3">
    <source>
        <dbReference type="ARBA" id="ARBA00022741"/>
    </source>
</evidence>
<dbReference type="GO" id="GO:0005524">
    <property type="term" value="F:ATP binding"/>
    <property type="evidence" value="ECO:0007669"/>
    <property type="project" value="UniProtKB-UniRule"/>
</dbReference>
<dbReference type="EMBL" id="ACYG01000031">
    <property type="protein sequence ID" value="EEV16493.1"/>
    <property type="molecule type" value="Genomic_DNA"/>
</dbReference>
<comment type="caution">
    <text evidence="10">The sequence shown here is derived from an EMBL/GenBank/DDBJ whole genome shotgun (WGS) entry which is preliminary data.</text>
</comment>
<reference evidence="10 11" key="1">
    <citation type="submission" date="2009-07" db="EMBL/GenBank/DDBJ databases">
        <authorList>
            <person name="Madupu R."/>
            <person name="Sebastian Y."/>
            <person name="Durkin A.S."/>
            <person name="Torralba M."/>
            <person name="Methe B."/>
            <person name="Sutton G.G."/>
            <person name="Strausberg R.L."/>
            <person name="Nelson K.E."/>
        </authorList>
    </citation>
    <scope>NUCLEOTIDE SEQUENCE [LARGE SCALE GENOMIC DNA]</scope>
    <source>
        <strain evidence="10 11">RM3268</strain>
    </source>
</reference>
<evidence type="ECO:0000256" key="5">
    <source>
        <dbReference type="ARBA" id="ARBA00022917"/>
    </source>
</evidence>
<feature type="region of interest" description="Disordered" evidence="9">
    <location>
        <begin position="294"/>
        <end position="332"/>
    </location>
</feature>
<evidence type="ECO:0000256" key="6">
    <source>
        <dbReference type="ARBA" id="ARBA00023146"/>
    </source>
</evidence>
<gene>
    <name evidence="8 10" type="primary">glyQ</name>
    <name evidence="10" type="ORF">CAMGR0001_2869</name>
</gene>
<dbReference type="InterPro" id="IPR006194">
    <property type="entry name" value="Gly-tRNA-synth_heterodimer"/>
</dbReference>
<evidence type="ECO:0000256" key="8">
    <source>
        <dbReference type="HAMAP-Rule" id="MF_00254"/>
    </source>
</evidence>
<comment type="subcellular location">
    <subcellularLocation>
        <location evidence="8">Cytoplasm</location>
    </subcellularLocation>
</comment>
<evidence type="ECO:0000256" key="9">
    <source>
        <dbReference type="SAM" id="MobiDB-lite"/>
    </source>
</evidence>
<evidence type="ECO:0000256" key="1">
    <source>
        <dbReference type="ARBA" id="ARBA00008226"/>
    </source>
</evidence>
<dbReference type="Gene3D" id="3.30.930.10">
    <property type="entry name" value="Bira Bifunctional Protein, Domain 2"/>
    <property type="match status" value="1"/>
</dbReference>
<accession>C8PL78</accession>
<keyword evidence="5 8" id="KW-0648">Protein biosynthesis</keyword>
<dbReference type="eggNOG" id="COG0752">
    <property type="taxonomic scope" value="Bacteria"/>
</dbReference>
<dbReference type="PROSITE" id="PS50861">
    <property type="entry name" value="AA_TRNA_LIGASE_II_GLYAB"/>
    <property type="match status" value="1"/>
</dbReference>
<feature type="compositionally biased region" description="Basic and acidic residues" evidence="9">
    <location>
        <begin position="322"/>
        <end position="332"/>
    </location>
</feature>
<dbReference type="InterPro" id="IPR045864">
    <property type="entry name" value="aa-tRNA-synth_II/BPL/LPL"/>
</dbReference>
<protein>
    <recommendedName>
        <fullName evidence="8">Glycine--tRNA ligase alpha subunit</fullName>
        <ecNumber evidence="8">6.1.1.14</ecNumber>
    </recommendedName>
    <alternativeName>
        <fullName evidence="8">Glycyl-tRNA synthetase alpha subunit</fullName>
        <shortName evidence="8">GlyRS</shortName>
    </alternativeName>
</protein>
<dbReference type="Gene3D" id="1.20.58.180">
    <property type="entry name" value="Class II aaRS and biotin synthetases, domain 2"/>
    <property type="match status" value="1"/>
</dbReference>
<dbReference type="Pfam" id="PF02091">
    <property type="entry name" value="tRNA-synt_2e"/>
    <property type="match status" value="1"/>
</dbReference>
<dbReference type="CDD" id="cd00733">
    <property type="entry name" value="GlyRS_alpha_core"/>
    <property type="match status" value="1"/>
</dbReference>